<dbReference type="WBParaSite" id="BXY_0829400.1">
    <property type="protein sequence ID" value="BXY_0829400.1"/>
    <property type="gene ID" value="BXY_0829400"/>
</dbReference>
<dbReference type="Proteomes" id="UP000095284">
    <property type="component" value="Unplaced"/>
</dbReference>
<evidence type="ECO:0000256" key="2">
    <source>
        <dbReference type="ARBA" id="ARBA00012544"/>
    </source>
</evidence>
<feature type="transmembrane region" description="Helical" evidence="6">
    <location>
        <begin position="501"/>
        <end position="523"/>
    </location>
</feature>
<evidence type="ECO:0000256" key="5">
    <source>
        <dbReference type="ARBA" id="ARBA00047475"/>
    </source>
</evidence>
<dbReference type="PANTHER" id="PTHR48043">
    <property type="entry name" value="EG:EG0003.4 PROTEIN-RELATED"/>
    <property type="match status" value="1"/>
</dbReference>
<dbReference type="Gene3D" id="3.40.50.2000">
    <property type="entry name" value="Glycogen Phosphorylase B"/>
    <property type="match status" value="1"/>
</dbReference>
<keyword evidence="7" id="KW-0732">Signal</keyword>
<dbReference type="AlphaFoldDB" id="A0A1I7S5K9"/>
<dbReference type="InterPro" id="IPR050271">
    <property type="entry name" value="UDP-glycosyltransferase"/>
</dbReference>
<dbReference type="OrthoDB" id="5835829at2759"/>
<dbReference type="SMR" id="A0A1I7S5K9"/>
<comment type="catalytic activity">
    <reaction evidence="5">
        <text>glucuronate acceptor + UDP-alpha-D-glucuronate = acceptor beta-D-glucuronoside + UDP + H(+)</text>
        <dbReference type="Rhea" id="RHEA:21032"/>
        <dbReference type="ChEBI" id="CHEBI:15378"/>
        <dbReference type="ChEBI" id="CHEBI:58052"/>
        <dbReference type="ChEBI" id="CHEBI:58223"/>
        <dbReference type="ChEBI" id="CHEBI:132367"/>
        <dbReference type="ChEBI" id="CHEBI:132368"/>
        <dbReference type="EC" id="2.4.1.17"/>
    </reaction>
</comment>
<keyword evidence="6" id="KW-1133">Transmembrane helix</keyword>
<comment type="similarity">
    <text evidence="1">Belongs to the UDP-glycosyltransferase family.</text>
</comment>
<dbReference type="GO" id="GO:0015020">
    <property type="term" value="F:glucuronosyltransferase activity"/>
    <property type="evidence" value="ECO:0007669"/>
    <property type="project" value="UniProtKB-EC"/>
</dbReference>
<dbReference type="EC" id="2.4.1.17" evidence="2"/>
<feature type="signal peptide" evidence="7">
    <location>
        <begin position="1"/>
        <end position="17"/>
    </location>
</feature>
<evidence type="ECO:0000256" key="3">
    <source>
        <dbReference type="ARBA" id="ARBA00022676"/>
    </source>
</evidence>
<evidence type="ECO:0000256" key="4">
    <source>
        <dbReference type="ARBA" id="ARBA00022679"/>
    </source>
</evidence>
<accession>A0A1I7S5K9</accession>
<dbReference type="EMBL" id="CAJFCV020000005">
    <property type="protein sequence ID" value="CAG9124821.1"/>
    <property type="molecule type" value="Genomic_DNA"/>
</dbReference>
<reference evidence="12" key="1">
    <citation type="submission" date="2016-11" db="UniProtKB">
        <authorList>
            <consortium name="WormBaseParasite"/>
        </authorList>
    </citation>
    <scope>IDENTIFICATION</scope>
</reference>
<protein>
    <recommendedName>
        <fullName evidence="2">glucuronosyltransferase</fullName>
        <ecNumber evidence="2">2.4.1.17</ecNumber>
    </recommendedName>
</protein>
<evidence type="ECO:0000313" key="12">
    <source>
        <dbReference type="WBParaSite" id="BXY_0829400.1"/>
    </source>
</evidence>
<evidence type="ECO:0000256" key="6">
    <source>
        <dbReference type="SAM" id="Phobius"/>
    </source>
</evidence>
<dbReference type="Pfam" id="PF00201">
    <property type="entry name" value="UDPGT"/>
    <property type="match status" value="1"/>
</dbReference>
<evidence type="ECO:0000313" key="8">
    <source>
        <dbReference type="EMBL" id="CAD5232412.1"/>
    </source>
</evidence>
<dbReference type="CDD" id="cd03784">
    <property type="entry name" value="GT1_Gtf-like"/>
    <property type="match status" value="1"/>
</dbReference>
<evidence type="ECO:0000313" key="10">
    <source>
        <dbReference type="Proteomes" id="UP000095284"/>
    </source>
</evidence>
<dbReference type="eggNOG" id="KOG1192">
    <property type="taxonomic scope" value="Eukaryota"/>
</dbReference>
<evidence type="ECO:0000256" key="7">
    <source>
        <dbReference type="SAM" id="SignalP"/>
    </source>
</evidence>
<keyword evidence="3" id="KW-0328">Glycosyltransferase</keyword>
<evidence type="ECO:0000313" key="11">
    <source>
        <dbReference type="Proteomes" id="UP000659654"/>
    </source>
</evidence>
<name>A0A1I7S5K9_BURXY</name>
<feature type="chain" id="PRO_5035359719" description="glucuronosyltransferase" evidence="7">
    <location>
        <begin position="18"/>
        <end position="553"/>
    </location>
</feature>
<dbReference type="EMBL" id="CAJFDI010000005">
    <property type="protein sequence ID" value="CAD5232412.1"/>
    <property type="molecule type" value="Genomic_DNA"/>
</dbReference>
<keyword evidence="4" id="KW-0808">Transferase</keyword>
<keyword evidence="6" id="KW-0812">Transmembrane</keyword>
<sequence>MLLRRISFLCFLLHCHAYNIVVYSPTESKSHMRANAEIADILAQNGHNVTLFEVHYDVEPGSIKDIVKHAKHESYTFDWDNRTSEANFRGFVQGMFHQGNIVTASVNNELYHDRKVEACDHLLNSSEILDKLREGKYDVFIGEQLDLCGTGLSHQAGIPIHVWLSSCPMPEYMASLLGIPMMTSFTPAVFQNDMVGDKMNFFGRLKNWLRSQSNYYGFTGSAERITEVFRKRWPEFPYVGDIAAKSPIVLVNTNEFLSFPRLTTSRIIEIGGHSLPKLEEKIEAKNSTLVEDLLNEELVDVVVFSLGTMVQTQWLPREVLDNIVEAFTDLEDYQIIAKINKEDVITRNRLANLTHVKVLDWIPQTELLAHPKTKLFITHGGYNSLLEAAWFGVPVLSIGIFGDQMHNAEIPERNGWGKSFDKHILLDTSFPLSEAVKNIIGYPQYTKKAHRIKNILRQQIPKPQDRLINAFKLLETQGGELPELLPASIHLSCFKLYNLDIYIFFFVLVLLTLWLIAGIFAAIGRCCSRLGSKFKTVKPNEHEAALLNDHHDA</sequence>
<reference evidence="9" key="2">
    <citation type="submission" date="2020-08" db="EMBL/GenBank/DDBJ databases">
        <authorList>
            <person name="Kikuchi T."/>
        </authorList>
    </citation>
    <scope>NUCLEOTIDE SEQUENCE</scope>
    <source>
        <strain evidence="8">Ka4C1</strain>
    </source>
</reference>
<dbReference type="InterPro" id="IPR002213">
    <property type="entry name" value="UDP_glucos_trans"/>
</dbReference>
<dbReference type="Proteomes" id="UP000659654">
    <property type="component" value="Unassembled WGS sequence"/>
</dbReference>
<dbReference type="Proteomes" id="UP000582659">
    <property type="component" value="Unassembled WGS sequence"/>
</dbReference>
<organism evidence="10 12">
    <name type="scientific">Bursaphelenchus xylophilus</name>
    <name type="common">Pinewood nematode worm</name>
    <name type="synonym">Aphelenchoides xylophilus</name>
    <dbReference type="NCBI Taxonomy" id="6326"/>
    <lineage>
        <taxon>Eukaryota</taxon>
        <taxon>Metazoa</taxon>
        <taxon>Ecdysozoa</taxon>
        <taxon>Nematoda</taxon>
        <taxon>Chromadorea</taxon>
        <taxon>Rhabditida</taxon>
        <taxon>Tylenchina</taxon>
        <taxon>Tylenchomorpha</taxon>
        <taxon>Aphelenchoidea</taxon>
        <taxon>Aphelenchoididae</taxon>
        <taxon>Bursaphelenchus</taxon>
    </lineage>
</organism>
<evidence type="ECO:0000256" key="1">
    <source>
        <dbReference type="ARBA" id="ARBA00009995"/>
    </source>
</evidence>
<dbReference type="SUPFAM" id="SSF53756">
    <property type="entry name" value="UDP-Glycosyltransferase/glycogen phosphorylase"/>
    <property type="match status" value="1"/>
</dbReference>
<dbReference type="PANTHER" id="PTHR48043:SF143">
    <property type="entry name" value="UDP-GLUCURONOSYLTRANSFERASE"/>
    <property type="match status" value="1"/>
</dbReference>
<dbReference type="FunFam" id="3.40.50.2000:FF:000021">
    <property type="entry name" value="UDP-glucuronosyltransferase"/>
    <property type="match status" value="1"/>
</dbReference>
<keyword evidence="6" id="KW-0472">Membrane</keyword>
<proteinExistence type="inferred from homology"/>
<evidence type="ECO:0000313" key="9">
    <source>
        <dbReference type="EMBL" id="CAG9124821.1"/>
    </source>
</evidence>
<keyword evidence="11" id="KW-1185">Reference proteome</keyword>
<gene>
    <name evidence="8" type="ORF">BXYJ_LOCUS12503</name>
</gene>